<dbReference type="InParanoid" id="A0A2P5HJV6"/>
<reference evidence="2" key="1">
    <citation type="submission" date="2017-09" db="EMBL/GenBank/DDBJ databases">
        <title>Polyketide synthases of a Diaporthe helianthi virulent isolate.</title>
        <authorList>
            <person name="Baroncelli R."/>
        </authorList>
    </citation>
    <scope>NUCLEOTIDE SEQUENCE [LARGE SCALE GENOMIC DNA]</scope>
    <source>
        <strain evidence="2">7/96</strain>
    </source>
</reference>
<dbReference type="AlphaFoldDB" id="A0A2P5HJV6"/>
<proteinExistence type="predicted"/>
<gene>
    <name evidence="2" type="ORF">DHEL01_v211079</name>
</gene>
<evidence type="ECO:0000313" key="3">
    <source>
        <dbReference type="Proteomes" id="UP000094444"/>
    </source>
</evidence>
<accession>A0A2P5HJV6</accession>
<protein>
    <recommendedName>
        <fullName evidence="4">Hydrophobin</fullName>
    </recommendedName>
</protein>
<evidence type="ECO:0000313" key="2">
    <source>
        <dbReference type="EMBL" id="POS70526.1"/>
    </source>
</evidence>
<dbReference type="OrthoDB" id="10478069at2759"/>
<evidence type="ECO:0008006" key="4">
    <source>
        <dbReference type="Google" id="ProtNLM"/>
    </source>
</evidence>
<organism evidence="2 3">
    <name type="scientific">Diaporthe helianthi</name>
    <dbReference type="NCBI Taxonomy" id="158607"/>
    <lineage>
        <taxon>Eukaryota</taxon>
        <taxon>Fungi</taxon>
        <taxon>Dikarya</taxon>
        <taxon>Ascomycota</taxon>
        <taxon>Pezizomycotina</taxon>
        <taxon>Sordariomycetes</taxon>
        <taxon>Sordariomycetidae</taxon>
        <taxon>Diaporthales</taxon>
        <taxon>Diaporthaceae</taxon>
        <taxon>Diaporthe</taxon>
    </lineage>
</organism>
<dbReference type="Proteomes" id="UP000094444">
    <property type="component" value="Unassembled WGS sequence"/>
</dbReference>
<name>A0A2P5HJV6_DIAHE</name>
<keyword evidence="3" id="KW-1185">Reference proteome</keyword>
<evidence type="ECO:0000256" key="1">
    <source>
        <dbReference type="SAM" id="SignalP"/>
    </source>
</evidence>
<feature type="signal peptide" evidence="1">
    <location>
        <begin position="1"/>
        <end position="19"/>
    </location>
</feature>
<dbReference type="EMBL" id="MAVT02001596">
    <property type="protein sequence ID" value="POS70526.1"/>
    <property type="molecule type" value="Genomic_DNA"/>
</dbReference>
<feature type="chain" id="PRO_5015122439" description="Hydrophobin" evidence="1">
    <location>
        <begin position="20"/>
        <end position="131"/>
    </location>
</feature>
<sequence length="131" mass="14242">MKIPSFQVIVWVICAATTAAPIREQSPIGDLDLTRVVEESKDPELVEFASRVQTSMRASKALRVLGQGDGSCFCSGGSVCCRQGSDDIDCGFGLCAYGSEKDRASCPQRLSNSIYARTTLLPYNIPSRMKR</sequence>
<comment type="caution">
    <text evidence="2">The sequence shown here is derived from an EMBL/GenBank/DDBJ whole genome shotgun (WGS) entry which is preliminary data.</text>
</comment>
<keyword evidence="1" id="KW-0732">Signal</keyword>